<evidence type="ECO:0000256" key="7">
    <source>
        <dbReference type="ARBA" id="ARBA00023180"/>
    </source>
</evidence>
<evidence type="ECO:0000256" key="9">
    <source>
        <dbReference type="SAM" id="MobiDB-lite"/>
    </source>
</evidence>
<keyword evidence="3 10" id="KW-1133">Transmembrane helix</keyword>
<evidence type="ECO:0000313" key="13">
    <source>
        <dbReference type="Proteomes" id="UP001153069"/>
    </source>
</evidence>
<keyword evidence="2 10" id="KW-0812">Transmembrane</keyword>
<feature type="transmembrane region" description="Helical" evidence="10">
    <location>
        <begin position="630"/>
        <end position="651"/>
    </location>
</feature>
<evidence type="ECO:0000256" key="8">
    <source>
        <dbReference type="ARBA" id="ARBA00023224"/>
    </source>
</evidence>
<dbReference type="Gene3D" id="3.40.50.2300">
    <property type="match status" value="2"/>
</dbReference>
<dbReference type="GO" id="GO:0038039">
    <property type="term" value="C:G protein-coupled receptor heterodimeric complex"/>
    <property type="evidence" value="ECO:0007669"/>
    <property type="project" value="TreeGrafter"/>
</dbReference>
<comment type="subcellular location">
    <subcellularLocation>
        <location evidence="1">Membrane</location>
        <topology evidence="1">Multi-pass membrane protein</topology>
    </subcellularLocation>
</comment>
<dbReference type="PRINTS" id="PR01176">
    <property type="entry name" value="GABABRECEPTR"/>
</dbReference>
<feature type="domain" description="G-protein coupled receptors family 3 profile" evidence="11">
    <location>
        <begin position="466"/>
        <end position="653"/>
    </location>
</feature>
<gene>
    <name evidence="12" type="ORF">SEMRO_1624_G286700.1</name>
</gene>
<dbReference type="Pfam" id="PF01094">
    <property type="entry name" value="ANF_receptor"/>
    <property type="match status" value="1"/>
</dbReference>
<keyword evidence="6 12" id="KW-0675">Receptor</keyword>
<keyword evidence="7" id="KW-0325">Glycoprotein</keyword>
<dbReference type="InterPro" id="IPR001828">
    <property type="entry name" value="ANF_lig-bd_rcpt"/>
</dbReference>
<keyword evidence="5 10" id="KW-0472">Membrane</keyword>
<keyword evidence="4" id="KW-0297">G-protein coupled receptor</keyword>
<evidence type="ECO:0000256" key="10">
    <source>
        <dbReference type="SAM" id="Phobius"/>
    </source>
</evidence>
<evidence type="ECO:0000256" key="4">
    <source>
        <dbReference type="ARBA" id="ARBA00023040"/>
    </source>
</evidence>
<sequence>MSFRDSEYSPLPASKEFLEAMDQGSEEAATLAPFAIVGAEYSSTSGYINSLASVYEIPMVSGSATSKSLDARPFFGRTIPTNKGDAFAAMTYYSALGITHVACIYDAGNWGRNYNADLRLAAQLRNITMLNIPIEGRDKADVEKAVIAFKNSGLHHVIAPMLLIHTYPTFQLGHDYGIMGASASGRYSWIFPEFSAMASPSYDFPKDADFDDIATAHNGVASLDLHLDKHEALEKALIEFTQNTALQKEFISMHHQPELFQNFTFSPLFNFKSYLYYDAVVALSLAACNTPGLFTGPEVYSQFLQTEFQGVSGLVQFDNQTGTRNFNTVQYRIDNILLSANRSTETHYRYDSHIAAIAGSKHVEFPEAFVYADGSTIVPPSIPPVHHEYNKISLWALILGWTMAGLVLLFSVLAMLWTAHNRNVFVVKAAQPVFILQLCVGTIVMACAVYPLSMQGEEPSPKLDRACMAFPWLFFCGFVIAFSAVLAKTWRANKLINSGRGMRRITINAQDVILPFVVLLTTNIALLTAWTVVSPYTYVIEDMLDYDSFGRSLESFGVCRSDHALAFLVPILIVNCCGVMAAAYQVYMARDLPTLFSESKALMLCVGSLIETWCLGGPILIVVWKDPTTHFVVLSALICITCLTILVPIIVPKYRARRRRENGARAAPAALLSVASTHSNIQGSSRLGGRILMGAGSSSLGGQNATRDNAVDRELMALANKQGLMAITRKPHAASLDGSDHSRRSNYSLHQPKASKVPLHHQKGSSRDSSCV</sequence>
<evidence type="ECO:0000259" key="11">
    <source>
        <dbReference type="PROSITE" id="PS50259"/>
    </source>
</evidence>
<dbReference type="PANTHER" id="PTHR10519:SF20">
    <property type="entry name" value="G-PROTEIN COUPLED RECEPTOR 156-RELATED"/>
    <property type="match status" value="1"/>
</dbReference>
<evidence type="ECO:0000256" key="5">
    <source>
        <dbReference type="ARBA" id="ARBA00023136"/>
    </source>
</evidence>
<proteinExistence type="predicted"/>
<dbReference type="InterPro" id="IPR002455">
    <property type="entry name" value="GPCR3_GABA-B"/>
</dbReference>
<evidence type="ECO:0000313" key="12">
    <source>
        <dbReference type="EMBL" id="CAB9525052.1"/>
    </source>
</evidence>
<evidence type="ECO:0000256" key="2">
    <source>
        <dbReference type="ARBA" id="ARBA00022692"/>
    </source>
</evidence>
<comment type="caution">
    <text evidence="12">The sequence shown here is derived from an EMBL/GenBank/DDBJ whole genome shotgun (WGS) entry which is preliminary data.</text>
</comment>
<accession>A0A9N8ENF9</accession>
<feature type="transmembrane region" description="Helical" evidence="10">
    <location>
        <begin position="601"/>
        <end position="624"/>
    </location>
</feature>
<protein>
    <submittedName>
        <fullName evidence="12">Gamma-aminobutyric acid (GABA) B receptor</fullName>
    </submittedName>
</protein>
<dbReference type="EMBL" id="CAICTM010001622">
    <property type="protein sequence ID" value="CAB9525052.1"/>
    <property type="molecule type" value="Genomic_DNA"/>
</dbReference>
<feature type="transmembrane region" description="Helical" evidence="10">
    <location>
        <begin position="392"/>
        <end position="417"/>
    </location>
</feature>
<feature type="transmembrane region" description="Helical" evidence="10">
    <location>
        <begin position="512"/>
        <end position="533"/>
    </location>
</feature>
<evidence type="ECO:0000256" key="3">
    <source>
        <dbReference type="ARBA" id="ARBA00022989"/>
    </source>
</evidence>
<evidence type="ECO:0000256" key="1">
    <source>
        <dbReference type="ARBA" id="ARBA00004141"/>
    </source>
</evidence>
<dbReference type="InterPro" id="IPR028082">
    <property type="entry name" value="Peripla_BP_I"/>
</dbReference>
<dbReference type="Pfam" id="PF00003">
    <property type="entry name" value="7tm_3"/>
    <property type="match status" value="1"/>
</dbReference>
<dbReference type="AlphaFoldDB" id="A0A9N8ENF9"/>
<name>A0A9N8ENF9_9STRA</name>
<feature type="transmembrane region" description="Helical" evidence="10">
    <location>
        <begin position="472"/>
        <end position="491"/>
    </location>
</feature>
<dbReference type="InterPro" id="IPR017978">
    <property type="entry name" value="GPCR_3_C"/>
</dbReference>
<keyword evidence="8" id="KW-0807">Transducer</keyword>
<reference evidence="12" key="1">
    <citation type="submission" date="2020-06" db="EMBL/GenBank/DDBJ databases">
        <authorList>
            <consortium name="Plant Systems Biology data submission"/>
        </authorList>
    </citation>
    <scope>NUCLEOTIDE SEQUENCE</scope>
    <source>
        <strain evidence="12">D6</strain>
    </source>
</reference>
<evidence type="ECO:0000256" key="6">
    <source>
        <dbReference type="ARBA" id="ARBA00023170"/>
    </source>
</evidence>
<dbReference type="SUPFAM" id="SSF53822">
    <property type="entry name" value="Periplasmic binding protein-like I"/>
    <property type="match status" value="1"/>
</dbReference>
<feature type="region of interest" description="Disordered" evidence="9">
    <location>
        <begin position="732"/>
        <end position="772"/>
    </location>
</feature>
<dbReference type="PROSITE" id="PS50259">
    <property type="entry name" value="G_PROTEIN_RECEP_F3_4"/>
    <property type="match status" value="1"/>
</dbReference>
<dbReference type="Proteomes" id="UP001153069">
    <property type="component" value="Unassembled WGS sequence"/>
</dbReference>
<dbReference type="GO" id="GO:0004965">
    <property type="term" value="F:G protein-coupled GABA receptor activity"/>
    <property type="evidence" value="ECO:0007669"/>
    <property type="project" value="InterPro"/>
</dbReference>
<dbReference type="PANTHER" id="PTHR10519">
    <property type="entry name" value="GABA-B RECEPTOR"/>
    <property type="match status" value="1"/>
</dbReference>
<feature type="transmembrane region" description="Helical" evidence="10">
    <location>
        <begin position="429"/>
        <end position="452"/>
    </location>
</feature>
<feature type="transmembrane region" description="Helical" evidence="10">
    <location>
        <begin position="564"/>
        <end position="589"/>
    </location>
</feature>
<dbReference type="CDD" id="cd15047">
    <property type="entry name" value="7tmC_GABA-B-like"/>
    <property type="match status" value="1"/>
</dbReference>
<keyword evidence="13" id="KW-1185">Reference proteome</keyword>
<organism evidence="12 13">
    <name type="scientific">Seminavis robusta</name>
    <dbReference type="NCBI Taxonomy" id="568900"/>
    <lineage>
        <taxon>Eukaryota</taxon>
        <taxon>Sar</taxon>
        <taxon>Stramenopiles</taxon>
        <taxon>Ochrophyta</taxon>
        <taxon>Bacillariophyta</taxon>
        <taxon>Bacillariophyceae</taxon>
        <taxon>Bacillariophycidae</taxon>
        <taxon>Naviculales</taxon>
        <taxon>Naviculaceae</taxon>
        <taxon>Seminavis</taxon>
    </lineage>
</organism>